<dbReference type="EMBL" id="CM043798">
    <property type="protein sequence ID" value="KAI4814236.1"/>
    <property type="molecule type" value="Genomic_DNA"/>
</dbReference>
<gene>
    <name evidence="1" type="ORF">KUCAC02_003439</name>
</gene>
<dbReference type="Proteomes" id="UP001057452">
    <property type="component" value="Chromosome 14"/>
</dbReference>
<name>A0ACB9WKZ7_CHAAC</name>
<comment type="caution">
    <text evidence="1">The sequence shown here is derived from an EMBL/GenBank/DDBJ whole genome shotgun (WGS) entry which is preliminary data.</text>
</comment>
<keyword evidence="2" id="KW-1185">Reference proteome</keyword>
<organism evidence="1 2">
    <name type="scientific">Chaenocephalus aceratus</name>
    <name type="common">Blackfin icefish</name>
    <name type="synonym">Chaenichthys aceratus</name>
    <dbReference type="NCBI Taxonomy" id="36190"/>
    <lineage>
        <taxon>Eukaryota</taxon>
        <taxon>Metazoa</taxon>
        <taxon>Chordata</taxon>
        <taxon>Craniata</taxon>
        <taxon>Vertebrata</taxon>
        <taxon>Euteleostomi</taxon>
        <taxon>Actinopterygii</taxon>
        <taxon>Neopterygii</taxon>
        <taxon>Teleostei</taxon>
        <taxon>Neoteleostei</taxon>
        <taxon>Acanthomorphata</taxon>
        <taxon>Eupercaria</taxon>
        <taxon>Perciformes</taxon>
        <taxon>Notothenioidei</taxon>
        <taxon>Channichthyidae</taxon>
        <taxon>Chaenocephalus</taxon>
    </lineage>
</organism>
<sequence length="127" mass="13822">MQRKPDLNGLHGSTQTEAAAQADRAALSPLAFVLKRKKKPHSQARLFVLNSTGRSSVCVCLSQEGWTRLLEAERPFALSGGLKELHQLLALHRTIRSGIFSVEENTGKVHSDCTALDSTTPPYTPNG</sequence>
<protein>
    <submittedName>
        <fullName evidence="1">Uncharacterized protein</fullName>
    </submittedName>
</protein>
<evidence type="ECO:0000313" key="2">
    <source>
        <dbReference type="Proteomes" id="UP001057452"/>
    </source>
</evidence>
<reference evidence="1" key="1">
    <citation type="submission" date="2022-05" db="EMBL/GenBank/DDBJ databases">
        <title>Chromosome-level genome of Chaenocephalus aceratus.</title>
        <authorList>
            <person name="Park H."/>
        </authorList>
    </citation>
    <scope>NUCLEOTIDE SEQUENCE</scope>
    <source>
        <strain evidence="1">KU_202001</strain>
    </source>
</reference>
<proteinExistence type="predicted"/>
<evidence type="ECO:0000313" key="1">
    <source>
        <dbReference type="EMBL" id="KAI4814236.1"/>
    </source>
</evidence>
<accession>A0ACB9WKZ7</accession>